<evidence type="ECO:0000256" key="8">
    <source>
        <dbReference type="SAM" id="Coils"/>
    </source>
</evidence>
<feature type="coiled-coil region" evidence="8">
    <location>
        <begin position="37"/>
        <end position="71"/>
    </location>
</feature>
<dbReference type="InterPro" id="IPR020070">
    <property type="entry name" value="Ribosomal_bL9_N"/>
</dbReference>
<keyword evidence="12" id="KW-1185">Reference proteome</keyword>
<accession>X5MP38</accession>
<dbReference type="PROSITE" id="PS00651">
    <property type="entry name" value="RIBOSOMAL_L9"/>
    <property type="match status" value="1"/>
</dbReference>
<dbReference type="SUPFAM" id="SSF55658">
    <property type="entry name" value="L9 N-domain-like"/>
    <property type="match status" value="1"/>
</dbReference>
<dbReference type="FunFam" id="3.40.5.10:FF:000003">
    <property type="entry name" value="50S ribosomal protein L9"/>
    <property type="match status" value="1"/>
</dbReference>
<dbReference type="InterPro" id="IPR036935">
    <property type="entry name" value="Ribosomal_bL9_N_sf"/>
</dbReference>
<dbReference type="GO" id="GO:0003735">
    <property type="term" value="F:structural constituent of ribosome"/>
    <property type="evidence" value="ECO:0007669"/>
    <property type="project" value="InterPro"/>
</dbReference>
<evidence type="ECO:0000313" key="11">
    <source>
        <dbReference type="EMBL" id="CDO60866.1"/>
    </source>
</evidence>
<dbReference type="Proteomes" id="UP000032160">
    <property type="component" value="Chromosome I"/>
</dbReference>
<gene>
    <name evidence="7" type="primary">rplI</name>
    <name evidence="11" type="ORF">BN1012_Phect2653</name>
</gene>
<keyword evidence="5 7" id="KW-0687">Ribonucleoprotein</keyword>
<evidence type="ECO:0000256" key="5">
    <source>
        <dbReference type="ARBA" id="ARBA00023274"/>
    </source>
</evidence>
<evidence type="ECO:0000313" key="12">
    <source>
        <dbReference type="Proteomes" id="UP000032160"/>
    </source>
</evidence>
<dbReference type="AlphaFoldDB" id="X5MP38"/>
<evidence type="ECO:0000256" key="9">
    <source>
        <dbReference type="SAM" id="MobiDB-lite"/>
    </source>
</evidence>
<dbReference type="InterPro" id="IPR020594">
    <property type="entry name" value="Ribosomal_bL9_bac/chp"/>
</dbReference>
<dbReference type="GO" id="GO:0019843">
    <property type="term" value="F:rRNA binding"/>
    <property type="evidence" value="ECO:0007669"/>
    <property type="project" value="UniProtKB-UniRule"/>
</dbReference>
<dbReference type="KEGG" id="pect:BN1012_Phect2653"/>
<dbReference type="InterPro" id="IPR020069">
    <property type="entry name" value="Ribosomal_bL9_C"/>
</dbReference>
<dbReference type="InterPro" id="IPR000244">
    <property type="entry name" value="Ribosomal_bL9"/>
</dbReference>
<evidence type="ECO:0000256" key="1">
    <source>
        <dbReference type="ARBA" id="ARBA00010605"/>
    </source>
</evidence>
<dbReference type="EMBL" id="HG966617">
    <property type="protein sequence ID" value="CDO60866.1"/>
    <property type="molecule type" value="Genomic_DNA"/>
</dbReference>
<dbReference type="HAMAP" id="MF_00503">
    <property type="entry name" value="Ribosomal_bL9"/>
    <property type="match status" value="1"/>
</dbReference>
<evidence type="ECO:0000256" key="3">
    <source>
        <dbReference type="ARBA" id="ARBA00022884"/>
    </source>
</evidence>
<comment type="similarity">
    <text evidence="1 7">Belongs to the bacterial ribosomal protein bL9 family.</text>
</comment>
<dbReference type="PANTHER" id="PTHR21368">
    <property type="entry name" value="50S RIBOSOMAL PROTEIN L9"/>
    <property type="match status" value="1"/>
</dbReference>
<keyword evidence="2 7" id="KW-0699">rRNA-binding</keyword>
<evidence type="ECO:0000256" key="4">
    <source>
        <dbReference type="ARBA" id="ARBA00022980"/>
    </source>
</evidence>
<dbReference type="PATRIC" id="fig|1458461.3.peg.2658"/>
<evidence type="ECO:0000256" key="6">
    <source>
        <dbReference type="ARBA" id="ARBA00035292"/>
    </source>
</evidence>
<organism evidence="11 12">
    <name type="scientific">Candidatus Phaeomarinibacter ectocarpi</name>
    <dbReference type="NCBI Taxonomy" id="1458461"/>
    <lineage>
        <taxon>Bacteria</taxon>
        <taxon>Pseudomonadati</taxon>
        <taxon>Pseudomonadota</taxon>
        <taxon>Alphaproteobacteria</taxon>
        <taxon>Hyphomicrobiales</taxon>
        <taxon>Parvibaculaceae</taxon>
        <taxon>Candidatus Phaeomarinibacter</taxon>
    </lineage>
</organism>
<evidence type="ECO:0000259" key="10">
    <source>
        <dbReference type="PROSITE" id="PS00651"/>
    </source>
</evidence>
<keyword evidence="4 7" id="KW-0689">Ribosomal protein</keyword>
<sequence length="208" mass="22899">MDVILLERVEKLGQMGDVVDVKPGYARNFLLPRGKALRANKANRQRFENERAQLEARNLELRTEAEAVQVKLDGESVTVIRQASESGQLYGSVATRDIAEGLTEGGFSVERQQVVLQRPIKVLGLHDVTVRLHPEVTATVTVNVARTQDEAERQARGEDVTVDRTDEEEEAALLAEEVFEDAEQAAALEAGDEEAGEEASSDKDETQS</sequence>
<dbReference type="GO" id="GO:0005840">
    <property type="term" value="C:ribosome"/>
    <property type="evidence" value="ECO:0007669"/>
    <property type="project" value="UniProtKB-KW"/>
</dbReference>
<dbReference type="STRING" id="1458461.BN1012_Phect2653"/>
<evidence type="ECO:0000256" key="2">
    <source>
        <dbReference type="ARBA" id="ARBA00022730"/>
    </source>
</evidence>
<proteinExistence type="inferred from homology"/>
<feature type="compositionally biased region" description="Acidic residues" evidence="9">
    <location>
        <begin position="190"/>
        <end position="199"/>
    </location>
</feature>
<dbReference type="GO" id="GO:0006412">
    <property type="term" value="P:translation"/>
    <property type="evidence" value="ECO:0007669"/>
    <property type="project" value="UniProtKB-UniRule"/>
</dbReference>
<comment type="function">
    <text evidence="7">Binds to the 23S rRNA.</text>
</comment>
<name>X5MP38_9HYPH</name>
<keyword evidence="3 7" id="KW-0694">RNA-binding</keyword>
<dbReference type="NCBIfam" id="TIGR00158">
    <property type="entry name" value="L9"/>
    <property type="match status" value="1"/>
</dbReference>
<feature type="domain" description="Ribosomal protein L9" evidence="10">
    <location>
        <begin position="13"/>
        <end position="40"/>
    </location>
</feature>
<dbReference type="SUPFAM" id="SSF55653">
    <property type="entry name" value="Ribosomal protein L9 C-domain"/>
    <property type="match status" value="1"/>
</dbReference>
<protein>
    <recommendedName>
        <fullName evidence="6 7">Large ribosomal subunit protein bL9</fullName>
    </recommendedName>
</protein>
<dbReference type="Pfam" id="PF03948">
    <property type="entry name" value="Ribosomal_L9_C"/>
    <property type="match status" value="1"/>
</dbReference>
<dbReference type="InterPro" id="IPR009027">
    <property type="entry name" value="Ribosomal_bL9/RNase_H1_N"/>
</dbReference>
<dbReference type="InterPro" id="IPR036791">
    <property type="entry name" value="Ribosomal_bL9_C_sf"/>
</dbReference>
<dbReference type="Gene3D" id="3.40.5.10">
    <property type="entry name" value="Ribosomal protein L9, N-terminal domain"/>
    <property type="match status" value="1"/>
</dbReference>
<dbReference type="OrthoDB" id="9788336at2"/>
<reference evidence="11 12" key="1">
    <citation type="journal article" date="2014" name="Front. Genet.">
        <title>Genome and metabolic network of "Candidatus Phaeomarinobacter ectocarpi" Ec32, a new candidate genus of Alphaproteobacteria frequently associated with brown algae.</title>
        <authorList>
            <person name="Dittami S.M."/>
            <person name="Barbeyron T."/>
            <person name="Boyen C."/>
            <person name="Cambefort J."/>
            <person name="Collet G."/>
            <person name="Delage L."/>
            <person name="Gobet A."/>
            <person name="Groisillier A."/>
            <person name="Leblanc C."/>
            <person name="Michel G."/>
            <person name="Scornet D."/>
            <person name="Siegel A."/>
            <person name="Tapia J.E."/>
            <person name="Tonon T."/>
        </authorList>
    </citation>
    <scope>NUCLEOTIDE SEQUENCE [LARGE SCALE GENOMIC DNA]</scope>
    <source>
        <strain evidence="11 12">Ec32</strain>
    </source>
</reference>
<evidence type="ECO:0000256" key="7">
    <source>
        <dbReference type="HAMAP-Rule" id="MF_00503"/>
    </source>
</evidence>
<dbReference type="HOGENOM" id="CLU_078938_1_0_5"/>
<dbReference type="GO" id="GO:1990904">
    <property type="term" value="C:ribonucleoprotein complex"/>
    <property type="evidence" value="ECO:0007669"/>
    <property type="project" value="UniProtKB-KW"/>
</dbReference>
<dbReference type="RefSeq" id="WP_043948806.1">
    <property type="nucleotide sequence ID" value="NZ_HG966617.1"/>
</dbReference>
<dbReference type="Pfam" id="PF01281">
    <property type="entry name" value="Ribosomal_L9_N"/>
    <property type="match status" value="1"/>
</dbReference>
<feature type="region of interest" description="Disordered" evidence="9">
    <location>
        <begin position="183"/>
        <end position="208"/>
    </location>
</feature>
<dbReference type="Gene3D" id="3.10.430.100">
    <property type="entry name" value="Ribosomal protein L9, C-terminal domain"/>
    <property type="match status" value="1"/>
</dbReference>
<keyword evidence="8" id="KW-0175">Coiled coil</keyword>